<evidence type="ECO:0000256" key="1">
    <source>
        <dbReference type="ARBA" id="ARBA00022691"/>
    </source>
</evidence>
<dbReference type="SUPFAM" id="SSF102522">
    <property type="entry name" value="Bacterial fluorinating enzyme, N-terminal domain"/>
    <property type="match status" value="1"/>
</dbReference>
<dbReference type="Gene3D" id="3.40.50.10790">
    <property type="entry name" value="S-adenosyl-l-methionine hydroxide adenosyltransferase, N-terminal"/>
    <property type="match status" value="1"/>
</dbReference>
<protein>
    <submittedName>
        <fullName evidence="5">Uncharacterized protein</fullName>
    </submittedName>
</protein>
<evidence type="ECO:0000259" key="3">
    <source>
        <dbReference type="Pfam" id="PF01887"/>
    </source>
</evidence>
<accession>X1KFF4</accession>
<evidence type="ECO:0000259" key="4">
    <source>
        <dbReference type="Pfam" id="PF20257"/>
    </source>
</evidence>
<comment type="similarity">
    <text evidence="2">Belongs to the SAM hydrolase / SAM-dependent halogenase family.</text>
</comment>
<dbReference type="InterPro" id="IPR023228">
    <property type="entry name" value="SAM_OH_AdoTrfase_N_sf"/>
</dbReference>
<dbReference type="Pfam" id="PF20257">
    <property type="entry name" value="SAM_HAT_C"/>
    <property type="match status" value="1"/>
</dbReference>
<dbReference type="InterPro" id="IPR046470">
    <property type="entry name" value="SAM_HAT_C"/>
</dbReference>
<proteinExistence type="inferred from homology"/>
<dbReference type="PANTHER" id="PTHR35092">
    <property type="entry name" value="CHLORINASE MJ1651"/>
    <property type="match status" value="1"/>
</dbReference>
<dbReference type="EMBL" id="BARV01000049">
    <property type="protein sequence ID" value="GAH92365.1"/>
    <property type="molecule type" value="Genomic_DNA"/>
</dbReference>
<comment type="caution">
    <text evidence="5">The sequence shown here is derived from an EMBL/GenBank/DDBJ whole genome shotgun (WGS) entry which is preliminary data.</text>
</comment>
<feature type="domain" description="S-adenosyl-l-methionine hydroxide adenosyltransferase N-terminal" evidence="3">
    <location>
        <begin position="3"/>
        <end position="32"/>
    </location>
</feature>
<dbReference type="PANTHER" id="PTHR35092:SF1">
    <property type="entry name" value="CHLORINASE MJ1651"/>
    <property type="match status" value="1"/>
</dbReference>
<dbReference type="InterPro" id="IPR023227">
    <property type="entry name" value="SAM_OH_AdoTrfase_C_sf"/>
</dbReference>
<keyword evidence="1" id="KW-0949">S-adenosyl-L-methionine</keyword>
<sequence length="149" mass="15901">MMSGVSPTFHGRDIMAPVAAHLSLGVKPSEVGPELKGIKLLKLPRPTATETEMRGHIMSVDNFGNLATNIDASKISKFARVGENLVVAVASKVLTVKFARTFGEVMLGGYLCYIGSSGMLELAKNMGNLAGELKIKIGDKFTIQKILVP</sequence>
<dbReference type="Gene3D" id="2.40.30.90">
    <property type="entry name" value="Bacterial fluorinating enzyme like"/>
    <property type="match status" value="1"/>
</dbReference>
<feature type="domain" description="S-adenosyl-l-methionine hydroxide adenosyltransferase C-terminal" evidence="4">
    <location>
        <begin position="55"/>
        <end position="141"/>
    </location>
</feature>
<evidence type="ECO:0000256" key="2">
    <source>
        <dbReference type="ARBA" id="ARBA00024035"/>
    </source>
</evidence>
<dbReference type="Pfam" id="PF01887">
    <property type="entry name" value="SAM_HAT_N"/>
    <property type="match status" value="1"/>
</dbReference>
<name>X1KFF4_9ZZZZ</name>
<dbReference type="SUPFAM" id="SSF101852">
    <property type="entry name" value="Bacterial fluorinating enzyme, C-terminal domain"/>
    <property type="match status" value="1"/>
</dbReference>
<organism evidence="5">
    <name type="scientific">marine sediment metagenome</name>
    <dbReference type="NCBI Taxonomy" id="412755"/>
    <lineage>
        <taxon>unclassified sequences</taxon>
        <taxon>metagenomes</taxon>
        <taxon>ecological metagenomes</taxon>
    </lineage>
</organism>
<dbReference type="AlphaFoldDB" id="X1KFF4"/>
<dbReference type="InterPro" id="IPR046469">
    <property type="entry name" value="SAM_HAT_N"/>
</dbReference>
<reference evidence="5" key="1">
    <citation type="journal article" date="2014" name="Front. Microbiol.">
        <title>High frequency of phylogenetically diverse reductive dehalogenase-homologous genes in deep subseafloor sedimentary metagenomes.</title>
        <authorList>
            <person name="Kawai M."/>
            <person name="Futagami T."/>
            <person name="Toyoda A."/>
            <person name="Takaki Y."/>
            <person name="Nishi S."/>
            <person name="Hori S."/>
            <person name="Arai W."/>
            <person name="Tsubouchi T."/>
            <person name="Morono Y."/>
            <person name="Uchiyama I."/>
            <person name="Ito T."/>
            <person name="Fujiyama A."/>
            <person name="Inagaki F."/>
            <person name="Takami H."/>
        </authorList>
    </citation>
    <scope>NUCLEOTIDE SEQUENCE</scope>
    <source>
        <strain evidence="5">Expedition CK06-06</strain>
    </source>
</reference>
<dbReference type="InterPro" id="IPR002747">
    <property type="entry name" value="SAM_OH_AdoTrfase"/>
</dbReference>
<gene>
    <name evidence="5" type="ORF">S06H3_00302</name>
</gene>
<evidence type="ECO:0000313" key="5">
    <source>
        <dbReference type="EMBL" id="GAH92365.1"/>
    </source>
</evidence>